<protein>
    <recommendedName>
        <fullName evidence="4">DoxX family protein</fullName>
    </recommendedName>
</protein>
<evidence type="ECO:0000256" key="1">
    <source>
        <dbReference type="SAM" id="Phobius"/>
    </source>
</evidence>
<name>A0A0G1XX40_9BACT</name>
<evidence type="ECO:0000313" key="3">
    <source>
        <dbReference type="Proteomes" id="UP000034740"/>
    </source>
</evidence>
<dbReference type="Proteomes" id="UP000034740">
    <property type="component" value="Unassembled WGS sequence"/>
</dbReference>
<gene>
    <name evidence="2" type="ORF">UY83_C0006G0028</name>
</gene>
<accession>A0A0G1XX40</accession>
<reference evidence="2 3" key="1">
    <citation type="journal article" date="2015" name="Nature">
        <title>rRNA introns, odd ribosomes, and small enigmatic genomes across a large radiation of phyla.</title>
        <authorList>
            <person name="Brown C.T."/>
            <person name="Hug L.A."/>
            <person name="Thomas B.C."/>
            <person name="Sharon I."/>
            <person name="Castelle C.J."/>
            <person name="Singh A."/>
            <person name="Wilkins M.J."/>
            <person name="Williams K.H."/>
            <person name="Banfield J.F."/>
        </authorList>
    </citation>
    <scope>NUCLEOTIDE SEQUENCE [LARGE SCALE GENOMIC DNA]</scope>
</reference>
<feature type="transmembrane region" description="Helical" evidence="1">
    <location>
        <begin position="44"/>
        <end position="66"/>
    </location>
</feature>
<evidence type="ECO:0000313" key="2">
    <source>
        <dbReference type="EMBL" id="KKW35551.1"/>
    </source>
</evidence>
<organism evidence="2 3">
    <name type="scientific">Candidatus Adlerbacteria bacterium GW2011_GWA1_54_10</name>
    <dbReference type="NCBI Taxonomy" id="1618605"/>
    <lineage>
        <taxon>Bacteria</taxon>
        <taxon>Candidatus Adleribacteriota</taxon>
    </lineage>
</organism>
<dbReference type="AlphaFoldDB" id="A0A0G1XX40"/>
<keyword evidence="1" id="KW-1133">Transmembrane helix</keyword>
<keyword evidence="1" id="KW-0812">Transmembrane</keyword>
<sequence length="124" mass="13635">MSDFVFRAAAAFAFLYPATSALFGPNAWLGYVPEFARKAAESVGVWELALLHSFGAVEIVIALWLLSGWRIFWPALAATAILVIIVIVNPHEFPVLFRDLSIAGLTLGLALKNSPWNLRRRPAV</sequence>
<feature type="transmembrane region" description="Helical" evidence="1">
    <location>
        <begin position="71"/>
        <end position="89"/>
    </location>
</feature>
<dbReference type="EMBL" id="LCRO01000006">
    <property type="protein sequence ID" value="KKW35551.1"/>
    <property type="molecule type" value="Genomic_DNA"/>
</dbReference>
<evidence type="ECO:0008006" key="4">
    <source>
        <dbReference type="Google" id="ProtNLM"/>
    </source>
</evidence>
<proteinExistence type="predicted"/>
<comment type="caution">
    <text evidence="2">The sequence shown here is derived from an EMBL/GenBank/DDBJ whole genome shotgun (WGS) entry which is preliminary data.</text>
</comment>
<keyword evidence="1" id="KW-0472">Membrane</keyword>